<comment type="caution">
    <text evidence="1">The sequence shown here is derived from an EMBL/GenBank/DDBJ whole genome shotgun (WGS) entry which is preliminary data.</text>
</comment>
<feature type="non-terminal residue" evidence="1">
    <location>
        <position position="1"/>
    </location>
</feature>
<dbReference type="EMBL" id="VCEB01000019">
    <property type="protein sequence ID" value="KAB0367877.1"/>
    <property type="molecule type" value="Genomic_DNA"/>
</dbReference>
<dbReference type="InterPro" id="IPR016135">
    <property type="entry name" value="UBQ-conjugating_enzyme/RWD"/>
</dbReference>
<keyword evidence="2" id="KW-1185">Reference proteome</keyword>
<dbReference type="Proteomes" id="UP000326062">
    <property type="component" value="Chromosome 17"/>
</dbReference>
<protein>
    <recommendedName>
        <fullName evidence="3">UBC core domain-containing protein</fullName>
    </recommendedName>
</protein>
<evidence type="ECO:0000313" key="2">
    <source>
        <dbReference type="Proteomes" id="UP000326062"/>
    </source>
</evidence>
<dbReference type="SUPFAM" id="SSF54495">
    <property type="entry name" value="UBC-like"/>
    <property type="match status" value="1"/>
</dbReference>
<evidence type="ECO:0008006" key="3">
    <source>
        <dbReference type="Google" id="ProtNLM"/>
    </source>
</evidence>
<accession>A0A5N3X422</accession>
<evidence type="ECO:0000313" key="1">
    <source>
        <dbReference type="EMBL" id="KAB0367877.1"/>
    </source>
</evidence>
<dbReference type="Gene3D" id="3.10.110.10">
    <property type="entry name" value="Ubiquitin Conjugating Enzyme"/>
    <property type="match status" value="1"/>
</dbReference>
<proteinExistence type="predicted"/>
<gene>
    <name evidence="1" type="ORF">FD755_021201</name>
</gene>
<sequence length="137" mass="15525">VSVTERLCVKEAAELEANLPYTYKVHFSDPSKLHCLQLSLQIRVTNRLENFMPPKVNCLTQVWQPNSTGKGEIRLRDVVWGLNSLFTDALNLGDPLDIEAAVHYLGDKEVFRNKGEDYTKRYTGGYGERTAGPWNVP</sequence>
<organism evidence="1 2">
    <name type="scientific">Muntiacus reevesi</name>
    <name type="common">Reeves' muntjac</name>
    <name type="synonym">Cervus reevesi</name>
    <dbReference type="NCBI Taxonomy" id="9886"/>
    <lineage>
        <taxon>Eukaryota</taxon>
        <taxon>Metazoa</taxon>
        <taxon>Chordata</taxon>
        <taxon>Craniata</taxon>
        <taxon>Vertebrata</taxon>
        <taxon>Euteleostomi</taxon>
        <taxon>Mammalia</taxon>
        <taxon>Eutheria</taxon>
        <taxon>Laurasiatheria</taxon>
        <taxon>Artiodactyla</taxon>
        <taxon>Ruminantia</taxon>
        <taxon>Pecora</taxon>
        <taxon>Cervidae</taxon>
        <taxon>Muntiacinae</taxon>
        <taxon>Muntiacus</taxon>
    </lineage>
</organism>
<dbReference type="AlphaFoldDB" id="A0A5N3X422"/>
<reference evidence="1 2" key="1">
    <citation type="submission" date="2019-06" db="EMBL/GenBank/DDBJ databases">
        <title>Discovery of a novel chromosome fission-fusion reversal in muntjac.</title>
        <authorList>
            <person name="Mudd A.B."/>
            <person name="Bredeson J.V."/>
            <person name="Baum R."/>
            <person name="Hockemeyer D."/>
            <person name="Rokhsar D.S."/>
        </authorList>
    </citation>
    <scope>NUCLEOTIDE SEQUENCE [LARGE SCALE GENOMIC DNA]</scope>
    <source>
        <strain evidence="1">UCam_UCB_Mr</strain>
        <tissue evidence="1">Fibroblast cell line</tissue>
    </source>
</reference>
<name>A0A5N3X422_MUNRE</name>